<dbReference type="NCBIfam" id="TIGR03573">
    <property type="entry name" value="WbuX"/>
    <property type="match status" value="1"/>
</dbReference>
<feature type="non-terminal residue" evidence="1">
    <location>
        <position position="270"/>
    </location>
</feature>
<dbReference type="EMBL" id="BARS01022664">
    <property type="protein sequence ID" value="GAG02600.1"/>
    <property type="molecule type" value="Genomic_DNA"/>
</dbReference>
<organism evidence="1">
    <name type="scientific">marine sediment metagenome</name>
    <dbReference type="NCBI Taxonomy" id="412755"/>
    <lineage>
        <taxon>unclassified sequences</taxon>
        <taxon>metagenomes</taxon>
        <taxon>ecological metagenomes</taxon>
    </lineage>
</organism>
<feature type="non-terminal residue" evidence="1">
    <location>
        <position position="1"/>
    </location>
</feature>
<dbReference type="AlphaFoldDB" id="X0UAM9"/>
<dbReference type="InterPro" id="IPR014729">
    <property type="entry name" value="Rossmann-like_a/b/a_fold"/>
</dbReference>
<name>X0UAM9_9ZZZZ</name>
<reference evidence="1" key="1">
    <citation type="journal article" date="2014" name="Front. Microbiol.">
        <title>High frequency of phylogenetically diverse reductive dehalogenase-homologous genes in deep subseafloor sedimentary metagenomes.</title>
        <authorList>
            <person name="Kawai M."/>
            <person name="Futagami T."/>
            <person name="Toyoda A."/>
            <person name="Takaki Y."/>
            <person name="Nishi S."/>
            <person name="Hori S."/>
            <person name="Arai W."/>
            <person name="Tsubouchi T."/>
            <person name="Morono Y."/>
            <person name="Uchiyama I."/>
            <person name="Ito T."/>
            <person name="Fujiyama A."/>
            <person name="Inagaki F."/>
            <person name="Takami H."/>
        </authorList>
    </citation>
    <scope>NUCLEOTIDE SEQUENCE</scope>
    <source>
        <strain evidence="1">Expedition CK06-06</strain>
    </source>
</reference>
<comment type="caution">
    <text evidence="1">The sequence shown here is derived from an EMBL/GenBank/DDBJ whole genome shotgun (WGS) entry which is preliminary data.</text>
</comment>
<gene>
    <name evidence="1" type="ORF">S01H1_36201</name>
</gene>
<sequence length="270" mass="31604">GSIFNSEGICQACINYEKRKTINWKERKKQLSELCDKYRRNDGYYDCVIPVSGGKDSHRLVFEMKVKMGMNPLLITIGDPFTKTKAGLKNYRNLGDTFNCDHIQFDLSIDLFRRVTRIAFEEMGEPLKFIEAAIYTIPQKMAIKFGIPFIIYGENSAYEYGTTDQDNHSVNETISKIFNAIDINFWIQRGMPRKELNAIIPLTHEELKKVKPEVIFMSYFVPWSSIKNLNIAKMYGFRDLTHEWKREGCIEDFEQIDSIAYMVHLWLKYP</sequence>
<evidence type="ECO:0008006" key="2">
    <source>
        <dbReference type="Google" id="ProtNLM"/>
    </source>
</evidence>
<dbReference type="InterPro" id="IPR020022">
    <property type="entry name" value="N-acetyl_sugar_amidoTrfase"/>
</dbReference>
<protein>
    <recommendedName>
        <fullName evidence="2">N-acetyl sugar amidotransferase</fullName>
    </recommendedName>
</protein>
<accession>X0UAM9</accession>
<proteinExistence type="predicted"/>
<evidence type="ECO:0000313" key="1">
    <source>
        <dbReference type="EMBL" id="GAG02600.1"/>
    </source>
</evidence>
<dbReference type="SUPFAM" id="SSF52402">
    <property type="entry name" value="Adenine nucleotide alpha hydrolases-like"/>
    <property type="match status" value="1"/>
</dbReference>
<dbReference type="Gene3D" id="3.40.50.620">
    <property type="entry name" value="HUPs"/>
    <property type="match status" value="1"/>
</dbReference>